<dbReference type="Pfam" id="PF07690">
    <property type="entry name" value="MFS_1"/>
    <property type="match status" value="1"/>
</dbReference>
<dbReference type="PRINTS" id="PR01036">
    <property type="entry name" value="TCRTETB"/>
</dbReference>
<feature type="transmembrane region" description="Helical" evidence="6">
    <location>
        <begin position="162"/>
        <end position="179"/>
    </location>
</feature>
<evidence type="ECO:0000256" key="2">
    <source>
        <dbReference type="ARBA" id="ARBA00022448"/>
    </source>
</evidence>
<feature type="transmembrane region" description="Helical" evidence="6">
    <location>
        <begin position="46"/>
        <end position="66"/>
    </location>
</feature>
<accession>A0A0R1U970</accession>
<dbReference type="PATRIC" id="fig|1423760.3.peg.806"/>
<dbReference type="GO" id="GO:0022857">
    <property type="term" value="F:transmembrane transporter activity"/>
    <property type="evidence" value="ECO:0007669"/>
    <property type="project" value="InterPro"/>
</dbReference>
<dbReference type="Gene3D" id="1.20.1250.20">
    <property type="entry name" value="MFS general substrate transporter like domains"/>
    <property type="match status" value="1"/>
</dbReference>
<feature type="transmembrane region" description="Helical" evidence="6">
    <location>
        <begin position="349"/>
        <end position="369"/>
    </location>
</feature>
<dbReference type="PANTHER" id="PTHR42718:SF9">
    <property type="entry name" value="MAJOR FACILITATOR SUPERFAMILY MULTIDRUG TRANSPORTER MFSC"/>
    <property type="match status" value="1"/>
</dbReference>
<dbReference type="SUPFAM" id="SSF103473">
    <property type="entry name" value="MFS general substrate transporter"/>
    <property type="match status" value="1"/>
</dbReference>
<dbReference type="Gene3D" id="1.20.1720.10">
    <property type="entry name" value="Multidrug resistance protein D"/>
    <property type="match status" value="1"/>
</dbReference>
<dbReference type="AlphaFoldDB" id="A0A0R1U970"/>
<evidence type="ECO:0000256" key="1">
    <source>
        <dbReference type="ARBA" id="ARBA00004651"/>
    </source>
</evidence>
<comment type="subcellular location">
    <subcellularLocation>
        <location evidence="1">Cell membrane</location>
        <topology evidence="1">Multi-pass membrane protein</topology>
    </subcellularLocation>
</comment>
<feature type="transmembrane region" description="Helical" evidence="6">
    <location>
        <begin position="223"/>
        <end position="243"/>
    </location>
</feature>
<gene>
    <name evidence="8" type="ORF">FC43_GL000784</name>
</gene>
<dbReference type="InterPro" id="IPR011701">
    <property type="entry name" value="MFS"/>
</dbReference>
<comment type="caution">
    <text evidence="8">The sequence shown here is derived from an EMBL/GenBank/DDBJ whole genome shotgun (WGS) entry which is preliminary data.</text>
</comment>
<evidence type="ECO:0000313" key="8">
    <source>
        <dbReference type="EMBL" id="KRL87882.1"/>
    </source>
</evidence>
<evidence type="ECO:0000256" key="4">
    <source>
        <dbReference type="ARBA" id="ARBA00022989"/>
    </source>
</evidence>
<keyword evidence="4 6" id="KW-1133">Transmembrane helix</keyword>
<organism evidence="8 9">
    <name type="scientific">Limosilactobacillus ingluviei DSM 15946</name>
    <dbReference type="NCBI Taxonomy" id="1423760"/>
    <lineage>
        <taxon>Bacteria</taxon>
        <taxon>Bacillati</taxon>
        <taxon>Bacillota</taxon>
        <taxon>Bacilli</taxon>
        <taxon>Lactobacillales</taxon>
        <taxon>Lactobacillaceae</taxon>
        <taxon>Limosilactobacillus</taxon>
    </lineage>
</organism>
<feature type="transmembrane region" description="Helical" evidence="6">
    <location>
        <begin position="390"/>
        <end position="413"/>
    </location>
</feature>
<evidence type="ECO:0000256" key="3">
    <source>
        <dbReference type="ARBA" id="ARBA00022692"/>
    </source>
</evidence>
<protein>
    <submittedName>
        <fullName evidence="8">Major facilitator transporter</fullName>
    </submittedName>
</protein>
<feature type="domain" description="Major facilitator superfamily (MFS) profile" evidence="7">
    <location>
        <begin position="8"/>
        <end position="458"/>
    </location>
</feature>
<feature type="transmembrane region" description="Helical" evidence="6">
    <location>
        <begin position="264"/>
        <end position="285"/>
    </location>
</feature>
<feature type="transmembrane region" description="Helical" evidence="6">
    <location>
        <begin position="291"/>
        <end position="309"/>
    </location>
</feature>
<keyword evidence="3 6" id="KW-0812">Transmembrane</keyword>
<dbReference type="Proteomes" id="UP000050816">
    <property type="component" value="Unassembled WGS sequence"/>
</dbReference>
<evidence type="ECO:0000256" key="5">
    <source>
        <dbReference type="ARBA" id="ARBA00023136"/>
    </source>
</evidence>
<reference evidence="8 9" key="1">
    <citation type="journal article" date="2015" name="Genome Announc.">
        <title>Expanding the biotechnology potential of lactobacilli through comparative genomics of 213 strains and associated genera.</title>
        <authorList>
            <person name="Sun Z."/>
            <person name="Harris H.M."/>
            <person name="McCann A."/>
            <person name="Guo C."/>
            <person name="Argimon S."/>
            <person name="Zhang W."/>
            <person name="Yang X."/>
            <person name="Jeffery I.B."/>
            <person name="Cooney J.C."/>
            <person name="Kagawa T.F."/>
            <person name="Liu W."/>
            <person name="Song Y."/>
            <person name="Salvetti E."/>
            <person name="Wrobel A."/>
            <person name="Rasinkangas P."/>
            <person name="Parkhill J."/>
            <person name="Rea M.C."/>
            <person name="O'Sullivan O."/>
            <person name="Ritari J."/>
            <person name="Douillard F.P."/>
            <person name="Paul Ross R."/>
            <person name="Yang R."/>
            <person name="Briner A.E."/>
            <person name="Felis G.E."/>
            <person name="de Vos W.M."/>
            <person name="Barrangou R."/>
            <person name="Klaenhammer T.R."/>
            <person name="Caufield P.W."/>
            <person name="Cui Y."/>
            <person name="Zhang H."/>
            <person name="O'Toole P.W."/>
        </authorList>
    </citation>
    <scope>NUCLEOTIDE SEQUENCE [LARGE SCALE GENOMIC DNA]</scope>
    <source>
        <strain evidence="8 9">DSM 15946</strain>
    </source>
</reference>
<dbReference type="InterPro" id="IPR036259">
    <property type="entry name" value="MFS_trans_sf"/>
</dbReference>
<feature type="transmembrane region" description="Helical" evidence="6">
    <location>
        <begin position="433"/>
        <end position="453"/>
    </location>
</feature>
<dbReference type="GO" id="GO:0005886">
    <property type="term" value="C:plasma membrane"/>
    <property type="evidence" value="ECO:0007669"/>
    <property type="project" value="UniProtKB-SubCell"/>
</dbReference>
<feature type="transmembrane region" description="Helical" evidence="6">
    <location>
        <begin position="131"/>
        <end position="150"/>
    </location>
</feature>
<name>A0A0R1U970_9LACO</name>
<sequence>MRGGDYLALLAVALLTLIGILAETALNVTYPELAQVFQISLDITQWLTAGYLLMVTIMMGTTAYLLKRFPAKRLQLVAALLFIVGDVGSALAMNFPVLMVSRLLQAMATGLSTPMFFHLIFTLVPREKLGAMTGVAGMVISFAPALGPTYGGWLATVWSWRAIFWFVLPVALISLWLGQRFITATPAKQPAHFNLASFLALALAMFTWIYALSMIGRFGFTGLFYWLLVLALALYGFFIYLNFRGATPLVDLRIFQHLAVSLDGLTYFCLQFINIGLSLVIPIYAQYTLHASAFISGAILLPGTLVGAVMSPLAGALADRVGFAVPVIGGSCLLTLGAAGFFFGQAQLTVLKMTLLFVVLRAGFNMAFANTISNASTHVALQNTADVSSLFNMLQQLAGATGVVFLASLMALFENQGTGTMAARTYAGGRVDFLLTLGFALVVLVAALVNYHFQAHRPQTRA</sequence>
<proteinExistence type="predicted"/>
<feature type="transmembrane region" description="Helical" evidence="6">
    <location>
        <begin position="321"/>
        <end position="343"/>
    </location>
</feature>
<dbReference type="EMBL" id="AZFK01000086">
    <property type="protein sequence ID" value="KRL87882.1"/>
    <property type="molecule type" value="Genomic_DNA"/>
</dbReference>
<evidence type="ECO:0000259" key="7">
    <source>
        <dbReference type="PROSITE" id="PS50850"/>
    </source>
</evidence>
<dbReference type="InterPro" id="IPR020846">
    <property type="entry name" value="MFS_dom"/>
</dbReference>
<evidence type="ECO:0000313" key="9">
    <source>
        <dbReference type="Proteomes" id="UP000050816"/>
    </source>
</evidence>
<dbReference type="PANTHER" id="PTHR42718">
    <property type="entry name" value="MAJOR FACILITATOR SUPERFAMILY MULTIDRUG TRANSPORTER MFSC"/>
    <property type="match status" value="1"/>
</dbReference>
<keyword evidence="2" id="KW-0813">Transport</keyword>
<keyword evidence="5 6" id="KW-0472">Membrane</keyword>
<evidence type="ECO:0000256" key="6">
    <source>
        <dbReference type="SAM" id="Phobius"/>
    </source>
</evidence>
<feature type="transmembrane region" description="Helical" evidence="6">
    <location>
        <begin position="78"/>
        <end position="97"/>
    </location>
</feature>
<dbReference type="PROSITE" id="PS50850">
    <property type="entry name" value="MFS"/>
    <property type="match status" value="1"/>
</dbReference>
<feature type="transmembrane region" description="Helical" evidence="6">
    <location>
        <begin position="191"/>
        <end position="211"/>
    </location>
</feature>